<protein>
    <submittedName>
        <fullName evidence="1">Uncharacterized protein</fullName>
    </submittedName>
</protein>
<gene>
    <name evidence="1" type="ORF">A45J_0907</name>
</gene>
<dbReference type="EMBL" id="BLAB01000001">
    <property type="protein sequence ID" value="GER93174.1"/>
    <property type="molecule type" value="Genomic_DNA"/>
</dbReference>
<sequence length="51" mass="5989">MESLSESSQISLSGVMGRRIFENDDFRAKKILYKSRGCHETKKAIFENRFF</sequence>
<dbReference type="AlphaFoldDB" id="A0A5J4KVF5"/>
<comment type="caution">
    <text evidence="1">The sequence shown here is derived from an EMBL/GenBank/DDBJ whole genome shotgun (WGS) entry which is preliminary data.</text>
</comment>
<name>A0A5J4KVF5_9ZZZZ</name>
<evidence type="ECO:0000313" key="1">
    <source>
        <dbReference type="EMBL" id="GER93174.1"/>
    </source>
</evidence>
<organism evidence="1">
    <name type="scientific">hot springs metagenome</name>
    <dbReference type="NCBI Taxonomy" id="433727"/>
    <lineage>
        <taxon>unclassified sequences</taxon>
        <taxon>metagenomes</taxon>
        <taxon>ecological metagenomes</taxon>
    </lineage>
</organism>
<proteinExistence type="predicted"/>
<reference evidence="1" key="1">
    <citation type="submission" date="2019-10" db="EMBL/GenBank/DDBJ databases">
        <title>Metagenomic sequencing of thiosulfate-disproportionating enrichment culture.</title>
        <authorList>
            <person name="Umezawa K."/>
            <person name="Kojima H."/>
            <person name="Fukui M."/>
        </authorList>
    </citation>
    <scope>NUCLEOTIDE SEQUENCE</scope>
    <source>
        <strain evidence="1">45J</strain>
    </source>
</reference>
<accession>A0A5J4KVF5</accession>